<keyword evidence="4" id="KW-1185">Reference proteome</keyword>
<comment type="caution">
    <text evidence="3">The sequence shown here is derived from an EMBL/GenBank/DDBJ whole genome shotgun (WGS) entry which is preliminary data.</text>
</comment>
<dbReference type="SUPFAM" id="SSF52540">
    <property type="entry name" value="P-loop containing nucleoside triphosphate hydrolases"/>
    <property type="match status" value="1"/>
</dbReference>
<feature type="domain" description="AAA" evidence="1">
    <location>
        <begin position="54"/>
        <end position="187"/>
    </location>
</feature>
<dbReference type="Pfam" id="PF13173">
    <property type="entry name" value="AAA_14"/>
    <property type="match status" value="1"/>
</dbReference>
<evidence type="ECO:0000259" key="1">
    <source>
        <dbReference type="Pfam" id="PF13173"/>
    </source>
</evidence>
<sequence length="478" mass="54256">MLEVSKEEIVARLSFIDNPWWESSARPEDWQYNGLPYRAYFKAFYSRCTQKKVRRAAILMGPRRVGKTVMLHQVIHKMVADGWNAQRILFASIDTPIYTGMGLEQFVGIVRERQSLGRNDEFVVFFDEIQYLKDWEIHLKSLVDSYPNAKFIASGSAAAALKVKSHESGAGRFSDFMLPPLTFAEYLSFIGREEELVGMVGDELEHLQEVSIGPLNEEFVTYLNVGGYPEAVASLDVREGASQFIRRDIIDKALLRDLPSLYGINDVQELYRLFTVVAYNSGSEFNLDGLSKAAGVKKDTIKRYLNYLEAAFLIMKVCRVDETGKAFKRERGFKLYLTNPSIRAALFQPVGPDDDPMGCLTETAIFSQWFHARENELLRYARWKGGEVDIVQLNPATLRPTSALEVKWSDLYFRDSTKLGALRSFTENTNISALATTRTALGITRDKGFRVAHVPSSFYCYWVGKKGIEQKVTQLAIL</sequence>
<dbReference type="Gene3D" id="3.40.50.300">
    <property type="entry name" value="P-loop containing nucleotide triphosphate hydrolases"/>
    <property type="match status" value="1"/>
</dbReference>
<name>A0A1J5MVC5_9BACT</name>
<dbReference type="InterPro" id="IPR025420">
    <property type="entry name" value="DUF4143"/>
</dbReference>
<dbReference type="PANTHER" id="PTHR33295:SF18">
    <property type="entry name" value="AAA+ ATPASE DOMAIN-CONTAINING PROTEIN"/>
    <property type="match status" value="1"/>
</dbReference>
<dbReference type="Proteomes" id="UP000181901">
    <property type="component" value="Unassembled WGS sequence"/>
</dbReference>
<evidence type="ECO:0000313" key="3">
    <source>
        <dbReference type="EMBL" id="OIQ49756.1"/>
    </source>
</evidence>
<evidence type="ECO:0000259" key="2">
    <source>
        <dbReference type="Pfam" id="PF13635"/>
    </source>
</evidence>
<feature type="domain" description="DUF4143" evidence="2">
    <location>
        <begin position="256"/>
        <end position="408"/>
    </location>
</feature>
<dbReference type="Pfam" id="PF13635">
    <property type="entry name" value="DUF4143"/>
    <property type="match status" value="1"/>
</dbReference>
<dbReference type="OrthoDB" id="9771844at2"/>
<dbReference type="EMBL" id="LKAQ01000004">
    <property type="protein sequence ID" value="OIQ49756.1"/>
    <property type="molecule type" value="Genomic_DNA"/>
</dbReference>
<dbReference type="PANTHER" id="PTHR33295">
    <property type="entry name" value="ATPASE"/>
    <property type="match status" value="1"/>
</dbReference>
<evidence type="ECO:0000313" key="4">
    <source>
        <dbReference type="Proteomes" id="UP000181901"/>
    </source>
</evidence>
<proteinExistence type="predicted"/>
<reference evidence="3 4" key="1">
    <citation type="submission" date="2015-09" db="EMBL/GenBank/DDBJ databases">
        <title>Genome of Desulfovibrio dechloracetivorans BerOc1, a mercury methylating strain isolated from highly hydrocarbons and metals contaminated coastal sediments.</title>
        <authorList>
            <person name="Goni Urriza M."/>
            <person name="Gassie C."/>
            <person name="Bouchez O."/>
            <person name="Klopp C."/>
            <person name="Ranchou-Peyruse A."/>
            <person name="Remy G."/>
        </authorList>
    </citation>
    <scope>NUCLEOTIDE SEQUENCE [LARGE SCALE GENOMIC DNA]</scope>
    <source>
        <strain evidence="3 4">BerOc1</strain>
    </source>
</reference>
<dbReference type="InterPro" id="IPR041682">
    <property type="entry name" value="AAA_14"/>
</dbReference>
<accession>A0A1J5MVC5</accession>
<dbReference type="AlphaFoldDB" id="A0A1J5MVC5"/>
<dbReference type="InterPro" id="IPR027417">
    <property type="entry name" value="P-loop_NTPase"/>
</dbReference>
<gene>
    <name evidence="3" type="ORF">BerOc1_01681</name>
</gene>
<dbReference type="RefSeq" id="WP_071545245.1">
    <property type="nucleotide sequence ID" value="NZ_LKAQ01000004.1"/>
</dbReference>
<protein>
    <submittedName>
        <fullName evidence="3">Uncharacterized protein</fullName>
    </submittedName>
</protein>
<organism evidence="3 4">
    <name type="scientific">Pseudodesulfovibrio hydrargyri</name>
    <dbReference type="NCBI Taxonomy" id="2125990"/>
    <lineage>
        <taxon>Bacteria</taxon>
        <taxon>Pseudomonadati</taxon>
        <taxon>Thermodesulfobacteriota</taxon>
        <taxon>Desulfovibrionia</taxon>
        <taxon>Desulfovibrionales</taxon>
        <taxon>Desulfovibrionaceae</taxon>
    </lineage>
</organism>